<evidence type="ECO:0000313" key="2">
    <source>
        <dbReference type="EMBL" id="KKN04750.1"/>
    </source>
</evidence>
<keyword evidence="1" id="KW-1133">Transmembrane helix</keyword>
<organism evidence="2">
    <name type="scientific">marine sediment metagenome</name>
    <dbReference type="NCBI Taxonomy" id="412755"/>
    <lineage>
        <taxon>unclassified sequences</taxon>
        <taxon>metagenomes</taxon>
        <taxon>ecological metagenomes</taxon>
    </lineage>
</organism>
<proteinExistence type="predicted"/>
<reference evidence="2" key="1">
    <citation type="journal article" date="2015" name="Nature">
        <title>Complex archaea that bridge the gap between prokaryotes and eukaryotes.</title>
        <authorList>
            <person name="Spang A."/>
            <person name="Saw J.H."/>
            <person name="Jorgensen S.L."/>
            <person name="Zaremba-Niedzwiedzka K."/>
            <person name="Martijn J."/>
            <person name="Lind A.E."/>
            <person name="van Eijk R."/>
            <person name="Schleper C."/>
            <person name="Guy L."/>
            <person name="Ettema T.J."/>
        </authorList>
    </citation>
    <scope>NUCLEOTIDE SEQUENCE</scope>
</reference>
<dbReference type="AlphaFoldDB" id="A0A0F9MBF7"/>
<dbReference type="EMBL" id="LAZR01004880">
    <property type="protein sequence ID" value="KKN04750.1"/>
    <property type="molecule type" value="Genomic_DNA"/>
</dbReference>
<protein>
    <submittedName>
        <fullName evidence="2">Uncharacterized protein</fullName>
    </submittedName>
</protein>
<gene>
    <name evidence="2" type="ORF">LCGC14_1094110</name>
</gene>
<sequence>MELDDRIHDIEKHLRTLNHELGDIVGQMKWVFRILVLITGLAIAQLLV</sequence>
<evidence type="ECO:0000256" key="1">
    <source>
        <dbReference type="SAM" id="Phobius"/>
    </source>
</evidence>
<keyword evidence="1" id="KW-0812">Transmembrane</keyword>
<name>A0A0F9MBF7_9ZZZZ</name>
<keyword evidence="1" id="KW-0472">Membrane</keyword>
<comment type="caution">
    <text evidence="2">The sequence shown here is derived from an EMBL/GenBank/DDBJ whole genome shotgun (WGS) entry which is preliminary data.</text>
</comment>
<accession>A0A0F9MBF7</accession>
<feature type="transmembrane region" description="Helical" evidence="1">
    <location>
        <begin position="30"/>
        <end position="47"/>
    </location>
</feature>